<evidence type="ECO:0000313" key="2">
    <source>
        <dbReference type="Proteomes" id="UP001223420"/>
    </source>
</evidence>
<name>A0AAJ1TUY6_9HYPH</name>
<comment type="caution">
    <text evidence="1">The sequence shown here is derived from an EMBL/GenBank/DDBJ whole genome shotgun (WGS) entry which is preliminary data.</text>
</comment>
<dbReference type="Proteomes" id="UP001223420">
    <property type="component" value="Unassembled WGS sequence"/>
</dbReference>
<reference evidence="1" key="1">
    <citation type="submission" date="2023-07" db="EMBL/GenBank/DDBJ databases">
        <title>Genomic Encyclopedia of Type Strains, Phase IV (KMG-IV): sequencing the most valuable type-strain genomes for metagenomic binning, comparative biology and taxonomic classification.</title>
        <authorList>
            <person name="Goeker M."/>
        </authorList>
    </citation>
    <scope>NUCLEOTIDE SEQUENCE</scope>
    <source>
        <strain evidence="1">DSM 19569</strain>
    </source>
</reference>
<gene>
    <name evidence="1" type="ORF">QO001_004217</name>
</gene>
<evidence type="ECO:0000313" key="1">
    <source>
        <dbReference type="EMBL" id="MDQ0545274.1"/>
    </source>
</evidence>
<dbReference type="RefSeq" id="WP_307355472.1">
    <property type="nucleotide sequence ID" value="NZ_JAUSWL010000008.1"/>
</dbReference>
<accession>A0AAJ1TUY6</accession>
<protein>
    <submittedName>
        <fullName evidence="1">Uncharacterized protein</fullName>
    </submittedName>
</protein>
<organism evidence="1 2">
    <name type="scientific">Methylobacterium brachiatum</name>
    <dbReference type="NCBI Taxonomy" id="269660"/>
    <lineage>
        <taxon>Bacteria</taxon>
        <taxon>Pseudomonadati</taxon>
        <taxon>Pseudomonadota</taxon>
        <taxon>Alphaproteobacteria</taxon>
        <taxon>Hyphomicrobiales</taxon>
        <taxon>Methylobacteriaceae</taxon>
        <taxon>Methylobacterium</taxon>
    </lineage>
</organism>
<sequence length="92" mass="10316">MQWTKLRESALDFCDRFGAEADRHGWIARQLFGVHPQHGTLRVGYCGALMIAGDRVHGVGADRIVIERTAARRDKQGQEWGPPIWEFAVKGG</sequence>
<dbReference type="AlphaFoldDB" id="A0AAJ1TUY6"/>
<dbReference type="EMBL" id="JAUSWL010000008">
    <property type="protein sequence ID" value="MDQ0545274.1"/>
    <property type="molecule type" value="Genomic_DNA"/>
</dbReference>
<proteinExistence type="predicted"/>